<name>K4JVR5_9CAUD</name>
<dbReference type="GeneID" id="13995002"/>
<evidence type="ECO:0000313" key="1">
    <source>
        <dbReference type="EMBL" id="AFU87943.1"/>
    </source>
</evidence>
<reference evidence="1 2" key="1">
    <citation type="journal article" date="2012" name="BMC Genomics">
        <title>The Caulobacter crescentus phage phiCbK: genomics of a canonical phage.</title>
        <authorList>
            <person name="Gill J.J."/>
            <person name="Berry J.D."/>
            <person name="Russell W.K."/>
            <person name="Lessor L."/>
            <person name="Escobar Garcia D.A."/>
            <person name="Hernandez D."/>
            <person name="Kane A."/>
            <person name="Keene J."/>
            <person name="Maddox M."/>
            <person name="Martin R."/>
            <person name="Mohan S."/>
            <person name="Thorn A.M."/>
            <person name="Russell D.H."/>
            <person name="Young R."/>
        </authorList>
    </citation>
    <scope>NUCLEOTIDE SEQUENCE [LARGE SCALE GENOMIC DNA]</scope>
</reference>
<evidence type="ECO:0000313" key="2">
    <source>
        <dbReference type="Proteomes" id="UP000000463"/>
    </source>
</evidence>
<dbReference type="KEGG" id="vg:13995002"/>
<dbReference type="EMBL" id="JX100810">
    <property type="protein sequence ID" value="AFU87943.1"/>
    <property type="molecule type" value="Genomic_DNA"/>
</dbReference>
<dbReference type="RefSeq" id="YP_006988307.1">
    <property type="nucleotide sequence ID" value="NC_019406.1"/>
</dbReference>
<keyword evidence="2" id="KW-1185">Reference proteome</keyword>
<organism evidence="1 2">
    <name type="scientific">Caulobacter phage CcrColossus</name>
    <dbReference type="NCBI Taxonomy" id="1211640"/>
    <lineage>
        <taxon>Viruses</taxon>
        <taxon>Duplodnaviria</taxon>
        <taxon>Heunggongvirae</taxon>
        <taxon>Uroviricota</taxon>
        <taxon>Caudoviricetes</taxon>
        <taxon>Jeanschmidtviridae</taxon>
        <taxon>Colossusvirus</taxon>
        <taxon>Colossusvirus colossus</taxon>
    </lineage>
</organism>
<dbReference type="Proteomes" id="UP000000463">
    <property type="component" value="Segment"/>
</dbReference>
<sequence>MTLQYLSPELLAQLELDDLRDISLGHASIELLEFKGDGLNMMRKQRDEKRAAGENTVRLDAEIEYAERMTAGPIFYINRQAAAA</sequence>
<gene>
    <name evidence="1" type="ORF">CcrColossus_gp073</name>
</gene>
<proteinExistence type="predicted"/>
<protein>
    <submittedName>
        <fullName evidence="1">Uncharacterized protein</fullName>
    </submittedName>
</protein>
<accession>K4JVR5</accession>